<dbReference type="AlphaFoldDB" id="A0A8J3VCB9"/>
<comment type="caution">
    <text evidence="2">The sequence shown here is derived from an EMBL/GenBank/DDBJ whole genome shotgun (WGS) entry which is preliminary data.</text>
</comment>
<keyword evidence="3" id="KW-1185">Reference proteome</keyword>
<proteinExistence type="predicted"/>
<feature type="signal peptide" evidence="1">
    <location>
        <begin position="1"/>
        <end position="30"/>
    </location>
</feature>
<gene>
    <name evidence="2" type="ORF">Pka01_79330</name>
</gene>
<keyword evidence="1" id="KW-0732">Signal</keyword>
<dbReference type="Proteomes" id="UP000630097">
    <property type="component" value="Unassembled WGS sequence"/>
</dbReference>
<name>A0A8J3VCB9_9ACTN</name>
<evidence type="ECO:0000256" key="1">
    <source>
        <dbReference type="SAM" id="SignalP"/>
    </source>
</evidence>
<evidence type="ECO:0000313" key="2">
    <source>
        <dbReference type="EMBL" id="GIG84806.1"/>
    </source>
</evidence>
<organism evidence="2 3">
    <name type="scientific">Planotetraspora kaengkrachanensis</name>
    <dbReference type="NCBI Taxonomy" id="575193"/>
    <lineage>
        <taxon>Bacteria</taxon>
        <taxon>Bacillati</taxon>
        <taxon>Actinomycetota</taxon>
        <taxon>Actinomycetes</taxon>
        <taxon>Streptosporangiales</taxon>
        <taxon>Streptosporangiaceae</taxon>
        <taxon>Planotetraspora</taxon>
    </lineage>
</organism>
<accession>A0A8J3VCB9</accession>
<dbReference type="EMBL" id="BONV01000059">
    <property type="protein sequence ID" value="GIG84806.1"/>
    <property type="molecule type" value="Genomic_DNA"/>
</dbReference>
<evidence type="ECO:0000313" key="3">
    <source>
        <dbReference type="Proteomes" id="UP000630097"/>
    </source>
</evidence>
<sequence>MHASLRATSALALLLFSALFSVLAAAPAHARTCAYGFCGEVRNTLPRSFTVKAAAFGEGSERCATYNAGGFPCRTYWLPSGKSSKDVGVEDADAFMVTSTYQVGRIAGTTVPGFTWTRITSPLTAFCGLPREATTPTCYW</sequence>
<protein>
    <submittedName>
        <fullName evidence="2">Uncharacterized protein</fullName>
    </submittedName>
</protein>
<reference evidence="2 3" key="1">
    <citation type="submission" date="2021-01" db="EMBL/GenBank/DDBJ databases">
        <title>Whole genome shotgun sequence of Planotetraspora kaengkrachanensis NBRC 104272.</title>
        <authorList>
            <person name="Komaki H."/>
            <person name="Tamura T."/>
        </authorList>
    </citation>
    <scope>NUCLEOTIDE SEQUENCE [LARGE SCALE GENOMIC DNA]</scope>
    <source>
        <strain evidence="2 3">NBRC 104272</strain>
    </source>
</reference>
<feature type="chain" id="PRO_5035153547" evidence="1">
    <location>
        <begin position="31"/>
        <end position="140"/>
    </location>
</feature>